<dbReference type="OrthoDB" id="6038751at2759"/>
<evidence type="ECO:0000313" key="2">
    <source>
        <dbReference type="Proteomes" id="UP000271974"/>
    </source>
</evidence>
<protein>
    <submittedName>
        <fullName evidence="1">Uncharacterized protein</fullName>
    </submittedName>
</protein>
<name>A0A3S1BUG2_ELYCH</name>
<accession>A0A3S1BUG2</accession>
<evidence type="ECO:0000313" key="1">
    <source>
        <dbReference type="EMBL" id="RUS91555.1"/>
    </source>
</evidence>
<keyword evidence="2" id="KW-1185">Reference proteome</keyword>
<proteinExistence type="predicted"/>
<dbReference type="Proteomes" id="UP000271974">
    <property type="component" value="Unassembled WGS sequence"/>
</dbReference>
<sequence length="190" mass="22171">MNICTTKNERPLNLTQSEVFLNGKDKAVVWSGPPHLVPTYPNWKELRAVRYNPRLTRKDEKTFRAEENWTEYHRQRHLPSGYYGHSIGTQPSGVPGLRLDGYTRHIHGMPPRDIFLHHWPKADSWLQPARAPRGEYYGYYHEALESERFMRDRLRSTRERITPCDIPRVTSLSCKQVLRDVDCDLGGGLS</sequence>
<organism evidence="1 2">
    <name type="scientific">Elysia chlorotica</name>
    <name type="common">Eastern emerald elysia</name>
    <name type="synonym">Sea slug</name>
    <dbReference type="NCBI Taxonomy" id="188477"/>
    <lineage>
        <taxon>Eukaryota</taxon>
        <taxon>Metazoa</taxon>
        <taxon>Spiralia</taxon>
        <taxon>Lophotrochozoa</taxon>
        <taxon>Mollusca</taxon>
        <taxon>Gastropoda</taxon>
        <taxon>Heterobranchia</taxon>
        <taxon>Euthyneura</taxon>
        <taxon>Panpulmonata</taxon>
        <taxon>Sacoglossa</taxon>
        <taxon>Placobranchoidea</taxon>
        <taxon>Plakobranchidae</taxon>
        <taxon>Elysia</taxon>
    </lineage>
</organism>
<dbReference type="AlphaFoldDB" id="A0A3S1BUG2"/>
<dbReference type="EMBL" id="RQTK01000009">
    <property type="protein sequence ID" value="RUS91555.1"/>
    <property type="molecule type" value="Genomic_DNA"/>
</dbReference>
<comment type="caution">
    <text evidence="1">The sequence shown here is derived from an EMBL/GenBank/DDBJ whole genome shotgun (WGS) entry which is preliminary data.</text>
</comment>
<gene>
    <name evidence="1" type="ORF">EGW08_000670</name>
</gene>
<reference evidence="1 2" key="1">
    <citation type="submission" date="2019-01" db="EMBL/GenBank/DDBJ databases">
        <title>A draft genome assembly of the solar-powered sea slug Elysia chlorotica.</title>
        <authorList>
            <person name="Cai H."/>
            <person name="Li Q."/>
            <person name="Fang X."/>
            <person name="Li J."/>
            <person name="Curtis N.E."/>
            <person name="Altenburger A."/>
            <person name="Shibata T."/>
            <person name="Feng M."/>
            <person name="Maeda T."/>
            <person name="Schwartz J.A."/>
            <person name="Shigenobu S."/>
            <person name="Lundholm N."/>
            <person name="Nishiyama T."/>
            <person name="Yang H."/>
            <person name="Hasebe M."/>
            <person name="Li S."/>
            <person name="Pierce S.K."/>
            <person name="Wang J."/>
        </authorList>
    </citation>
    <scope>NUCLEOTIDE SEQUENCE [LARGE SCALE GENOMIC DNA]</scope>
    <source>
        <strain evidence="1">EC2010</strain>
        <tissue evidence="1">Whole organism of an adult</tissue>
    </source>
</reference>